<evidence type="ECO:0000313" key="2">
    <source>
        <dbReference type="Proteomes" id="UP000244892"/>
    </source>
</evidence>
<dbReference type="Proteomes" id="UP000244892">
    <property type="component" value="Plasmid pTB101"/>
</dbReference>
<proteinExistence type="predicted"/>
<sequence length="648" mass="70801">MLKKQAVASLGHRGLLMPVWVKAALAANDRLKVYLTVLQASALRAAHPDREPPDLSNELRAAGLEAAGWLHDMPAAASEVDGTLLLPELPALVSALSEDLAVMARPVLEACTDDVEPHARVGHWQDWLAGLKGEQLDRAQLRSLTHGQRHGDDSLHLLVMDLHKAINRLSAELASEVIDGAHVWQIDEADRACIRAFMRGLNRTAPLKFDHPGLDTAATRDGARLLLQNDIGTNDAHVLVIQVEDRHISLTYSDLHRSRFAFFQAMLGPLGGIWSGVESRQTAELNEGKAYTVGTVRFEPETDAALEATLEGIGARIVYLIDWNRARKRLLHFVDKVGAVAVLTAAAEAEAGHMGWLKAGGEHLIWQAMQDVDQGAFRIGDRLDEVLGAEGARHFLVDVLVRSSEALRRGEPAALLADEARMLLSRMVHQRGAGFDLLEEHAAWCHALAQGVSDVLLLGHDGLRDAAADLAARAKAWERRADHLVMQARQEAERRPRLAPVVQLLSLSDDVADALEEASFLMGLVADHHQQGWNAEVRQALSRLAQTVLQAVQEHVKALAIARTLDHASETNDTDAFLAATWNVVRAEKQCDELLRHARREILRSVHDAPALMLANDLALSLELASDRLLAAGYALRALVLDQSAKGA</sequence>
<name>A0A2U8FWP4_9BURK</name>
<reference evidence="1 2" key="1">
    <citation type="submission" date="2018-05" db="EMBL/GenBank/DDBJ databases">
        <title>complete genome sequence of Aquabacterium olei NBRC 110486.</title>
        <authorList>
            <person name="Tang B."/>
            <person name="Chang J."/>
            <person name="Zhang L."/>
            <person name="Yang H."/>
        </authorList>
    </citation>
    <scope>NUCLEOTIDE SEQUENCE [LARGE SCALE GENOMIC DNA]</scope>
    <source>
        <strain evidence="1 2">NBRC 110486</strain>
        <plasmid evidence="2">Plasmid ptb101</plasmid>
    </source>
</reference>
<dbReference type="RefSeq" id="WP_109038593.1">
    <property type="nucleotide sequence ID" value="NZ_CP029211.1"/>
</dbReference>
<keyword evidence="2" id="KW-1185">Reference proteome</keyword>
<accession>A0A2U8FWP4</accession>
<organism evidence="1 2">
    <name type="scientific">Aquabacterium olei</name>
    <dbReference type="NCBI Taxonomy" id="1296669"/>
    <lineage>
        <taxon>Bacteria</taxon>
        <taxon>Pseudomonadati</taxon>
        <taxon>Pseudomonadota</taxon>
        <taxon>Betaproteobacteria</taxon>
        <taxon>Burkholderiales</taxon>
        <taxon>Aquabacterium</taxon>
    </lineage>
</organism>
<dbReference type="KEGG" id="aon:DEH84_18005"/>
<protein>
    <submittedName>
        <fullName evidence="1">Phosphate transport regulator</fullName>
    </submittedName>
</protein>
<dbReference type="InterPro" id="IPR038078">
    <property type="entry name" value="PhoU-like_sf"/>
</dbReference>
<geneLocation type="plasmid" evidence="2">
    <name>ptb101</name>
</geneLocation>
<dbReference type="EMBL" id="CP029211">
    <property type="protein sequence ID" value="AWI55482.1"/>
    <property type="molecule type" value="Genomic_DNA"/>
</dbReference>
<dbReference type="Gene3D" id="1.20.58.220">
    <property type="entry name" value="Phosphate transport system protein phou homolog 2, domain 2"/>
    <property type="match status" value="1"/>
</dbReference>
<dbReference type="OrthoDB" id="5297572at2"/>
<dbReference type="AlphaFoldDB" id="A0A2U8FWP4"/>
<gene>
    <name evidence="1" type="ORF">DEH84_18005</name>
</gene>
<evidence type="ECO:0000313" key="1">
    <source>
        <dbReference type="EMBL" id="AWI55482.1"/>
    </source>
</evidence>
<keyword evidence="1" id="KW-0614">Plasmid</keyword>